<dbReference type="EMBL" id="NUUI01000054">
    <property type="protein sequence ID" value="PHG17187.1"/>
    <property type="molecule type" value="Genomic_DNA"/>
</dbReference>
<gene>
    <name evidence="1" type="ORF">COI74_24235</name>
</gene>
<dbReference type="AlphaFoldDB" id="A0ABD6TIM5"/>
<reference evidence="1 2" key="1">
    <citation type="submission" date="2017-09" db="EMBL/GenBank/DDBJ databases">
        <title>Large-scale bioinformatics analysis of Bacillus genomes uncovers conserved roles of natural products in bacterial physiology.</title>
        <authorList>
            <consortium name="Agbiome Team Llc"/>
            <person name="Bleich R.M."/>
            <person name="Grubbs K.J."/>
            <person name="Santa Maria K.C."/>
            <person name="Allen S.E."/>
            <person name="Farag S."/>
            <person name="Shank E.A."/>
            <person name="Bowers A."/>
        </authorList>
    </citation>
    <scope>NUCLEOTIDE SEQUENCE [LARGE SCALE GENOMIC DNA]</scope>
    <source>
        <strain evidence="1 2">AFS032503</strain>
    </source>
</reference>
<evidence type="ECO:0000313" key="1">
    <source>
        <dbReference type="EMBL" id="PHG17187.1"/>
    </source>
</evidence>
<name>A0ABD6TIM5_9BACI</name>
<sequence>MRIKKEKKTKGIHNLWLSNQLYKDMKVGTYFIVKHAELSTDTFHLVPTFLSIYPDKKMGTFLNKDTKVETL</sequence>
<accession>A0ABD6TIM5</accession>
<proteinExistence type="predicted"/>
<protein>
    <submittedName>
        <fullName evidence="1">Uncharacterized protein</fullName>
    </submittedName>
</protein>
<comment type="caution">
    <text evidence="1">The sequence shown here is derived from an EMBL/GenBank/DDBJ whole genome shotgun (WGS) entry which is preliminary data.</text>
</comment>
<organism evidence="1 2">
    <name type="scientific">Bacillus wiedmannii</name>
    <dbReference type="NCBI Taxonomy" id="1890302"/>
    <lineage>
        <taxon>Bacteria</taxon>
        <taxon>Bacillati</taxon>
        <taxon>Bacillota</taxon>
        <taxon>Bacilli</taxon>
        <taxon>Bacillales</taxon>
        <taxon>Bacillaceae</taxon>
        <taxon>Bacillus</taxon>
        <taxon>Bacillus cereus group</taxon>
    </lineage>
</organism>
<dbReference type="Proteomes" id="UP000225062">
    <property type="component" value="Unassembled WGS sequence"/>
</dbReference>
<evidence type="ECO:0000313" key="2">
    <source>
        <dbReference type="Proteomes" id="UP000225062"/>
    </source>
</evidence>